<dbReference type="GO" id="GO:0000287">
    <property type="term" value="F:magnesium ion binding"/>
    <property type="evidence" value="ECO:0007669"/>
    <property type="project" value="UniProtKB-UniRule"/>
</dbReference>
<dbReference type="RefSeq" id="WP_145341224.1">
    <property type="nucleotide sequence ID" value="NZ_SMLY01000086.1"/>
</dbReference>
<keyword evidence="7 12" id="KW-0436">Ligase</keyword>
<dbReference type="GO" id="GO:0008360">
    <property type="term" value="P:regulation of cell shape"/>
    <property type="evidence" value="ECO:0007669"/>
    <property type="project" value="UniProtKB-KW"/>
</dbReference>
<dbReference type="GO" id="GO:0005737">
    <property type="term" value="C:cytoplasm"/>
    <property type="evidence" value="ECO:0007669"/>
    <property type="project" value="UniProtKB-SubCell"/>
</dbReference>
<dbReference type="GO" id="GO:0051301">
    <property type="term" value="P:cell division"/>
    <property type="evidence" value="ECO:0007669"/>
    <property type="project" value="UniProtKB-KW"/>
</dbReference>
<comment type="cofactor">
    <cofactor evidence="7">
        <name>Mg(2+)</name>
        <dbReference type="ChEBI" id="CHEBI:18420"/>
    </cofactor>
</comment>
<keyword evidence="7" id="KW-0547">Nucleotide-binding</keyword>
<dbReference type="OrthoDB" id="9800958at2"/>
<dbReference type="InterPro" id="IPR005761">
    <property type="entry name" value="UDP-N-AcMur-Glu-dNH2Pim_ligase"/>
</dbReference>
<dbReference type="GO" id="GO:0008765">
    <property type="term" value="F:UDP-N-acetylmuramoylalanyl-D-glutamate-2,6-diaminopimelate ligase activity"/>
    <property type="evidence" value="ECO:0007669"/>
    <property type="project" value="UniProtKB-UniRule"/>
</dbReference>
<gene>
    <name evidence="7" type="primary">murE</name>
    <name evidence="12" type="ORF">JM93_01173</name>
</gene>
<feature type="binding site" evidence="7">
    <location>
        <position position="189"/>
    </location>
    <ligand>
        <name>UDP-N-acetyl-alpha-D-muramoyl-L-alanyl-D-glutamate</name>
        <dbReference type="ChEBI" id="CHEBI:83900"/>
    </ligand>
</feature>
<feature type="short sequence motif" description="Meso-diaminopimelate recognition motif" evidence="7">
    <location>
        <begin position="409"/>
        <end position="412"/>
    </location>
</feature>
<keyword evidence="3 7" id="KW-0133">Cell shape</keyword>
<dbReference type="Gene3D" id="3.40.1190.10">
    <property type="entry name" value="Mur-like, catalytic domain"/>
    <property type="match status" value="1"/>
</dbReference>
<evidence type="ECO:0000256" key="8">
    <source>
        <dbReference type="RuleBase" id="RU004135"/>
    </source>
</evidence>
<feature type="binding site" evidence="7">
    <location>
        <position position="457"/>
    </location>
    <ligand>
        <name>meso-2,6-diaminopimelate</name>
        <dbReference type="ChEBI" id="CHEBI:57791"/>
    </ligand>
</feature>
<dbReference type="PANTHER" id="PTHR23135">
    <property type="entry name" value="MUR LIGASE FAMILY MEMBER"/>
    <property type="match status" value="1"/>
</dbReference>
<feature type="binding site" evidence="7">
    <location>
        <position position="28"/>
    </location>
    <ligand>
        <name>UDP-N-acetyl-alpha-D-muramoyl-L-alanyl-D-glutamate</name>
        <dbReference type="ChEBI" id="CHEBI:83900"/>
    </ligand>
</feature>
<dbReference type="Pfam" id="PF02875">
    <property type="entry name" value="Mur_ligase_C"/>
    <property type="match status" value="1"/>
</dbReference>
<dbReference type="GO" id="GO:0009252">
    <property type="term" value="P:peptidoglycan biosynthetic process"/>
    <property type="evidence" value="ECO:0007669"/>
    <property type="project" value="UniProtKB-UniRule"/>
</dbReference>
<feature type="modified residue" description="N6-carboxylysine" evidence="7">
    <location>
        <position position="221"/>
    </location>
</feature>
<dbReference type="SUPFAM" id="SSF53623">
    <property type="entry name" value="MurD-like peptide ligases, catalytic domain"/>
    <property type="match status" value="1"/>
</dbReference>
<dbReference type="EC" id="6.3.2.13" evidence="7"/>
<keyword evidence="7" id="KW-0067">ATP-binding</keyword>
<comment type="PTM">
    <text evidence="7">Carboxylation is probably crucial for Mg(2+) binding and, consequently, for the gamma-phosphate positioning of ATP.</text>
</comment>
<comment type="subcellular location">
    <subcellularLocation>
        <location evidence="7 8">Cytoplasm</location>
    </subcellularLocation>
</comment>
<dbReference type="Gene3D" id="3.90.190.20">
    <property type="entry name" value="Mur ligase, C-terminal domain"/>
    <property type="match status" value="1"/>
</dbReference>
<evidence type="ECO:0000256" key="5">
    <source>
        <dbReference type="ARBA" id="ARBA00023306"/>
    </source>
</evidence>
<feature type="binding site" evidence="7">
    <location>
        <position position="385"/>
    </location>
    <ligand>
        <name>meso-2,6-diaminopimelate</name>
        <dbReference type="ChEBI" id="CHEBI:57791"/>
    </ligand>
</feature>
<feature type="domain" description="Mur ligase N-terminal catalytic" evidence="9">
    <location>
        <begin position="21"/>
        <end position="100"/>
    </location>
</feature>
<evidence type="ECO:0000256" key="4">
    <source>
        <dbReference type="ARBA" id="ARBA00022984"/>
    </source>
</evidence>
<name>A0A562T9G0_9HYPH</name>
<organism evidence="12 13">
    <name type="scientific">Roseibium hamelinense</name>
    <dbReference type="NCBI Taxonomy" id="150831"/>
    <lineage>
        <taxon>Bacteria</taxon>
        <taxon>Pseudomonadati</taxon>
        <taxon>Pseudomonadota</taxon>
        <taxon>Alphaproteobacteria</taxon>
        <taxon>Hyphomicrobiales</taxon>
        <taxon>Stappiaceae</taxon>
        <taxon>Roseibium</taxon>
    </lineage>
</organism>
<keyword evidence="5 7" id="KW-0131">Cell cycle</keyword>
<dbReference type="NCBIfam" id="TIGR01085">
    <property type="entry name" value="murE"/>
    <property type="match status" value="1"/>
</dbReference>
<dbReference type="InterPro" id="IPR000713">
    <property type="entry name" value="Mur_ligase_N"/>
</dbReference>
<evidence type="ECO:0000259" key="9">
    <source>
        <dbReference type="Pfam" id="PF01225"/>
    </source>
</evidence>
<dbReference type="EMBL" id="VLLF01000002">
    <property type="protein sequence ID" value="TWI90195.1"/>
    <property type="molecule type" value="Genomic_DNA"/>
</dbReference>
<dbReference type="UniPathway" id="UPA00219"/>
<dbReference type="SUPFAM" id="SSF53244">
    <property type="entry name" value="MurD-like peptide ligases, peptide-binding domain"/>
    <property type="match status" value="1"/>
</dbReference>
<feature type="domain" description="Mur ligase central" evidence="11">
    <location>
        <begin position="110"/>
        <end position="313"/>
    </location>
</feature>
<dbReference type="NCBIfam" id="NF001126">
    <property type="entry name" value="PRK00139.1-4"/>
    <property type="match status" value="1"/>
</dbReference>
<accession>A0A562T9G0</accession>
<reference evidence="12 13" key="1">
    <citation type="submission" date="2019-07" db="EMBL/GenBank/DDBJ databases">
        <title>Genomic Encyclopedia of Archaeal and Bacterial Type Strains, Phase II (KMG-II): from individual species to whole genera.</title>
        <authorList>
            <person name="Goeker M."/>
        </authorList>
    </citation>
    <scope>NUCLEOTIDE SEQUENCE [LARGE SCALE GENOMIC DNA]</scope>
    <source>
        <strain evidence="12 13">ATCC BAA-252</strain>
    </source>
</reference>
<dbReference type="InterPro" id="IPR036565">
    <property type="entry name" value="Mur-like_cat_sf"/>
</dbReference>
<dbReference type="InterPro" id="IPR013221">
    <property type="entry name" value="Mur_ligase_cen"/>
</dbReference>
<keyword evidence="4 7" id="KW-0573">Peptidoglycan synthesis</keyword>
<dbReference type="NCBIfam" id="NF001124">
    <property type="entry name" value="PRK00139.1-2"/>
    <property type="match status" value="1"/>
</dbReference>
<dbReference type="InterPro" id="IPR004101">
    <property type="entry name" value="Mur_ligase_C"/>
</dbReference>
<keyword evidence="13" id="KW-1185">Reference proteome</keyword>
<evidence type="ECO:0000256" key="7">
    <source>
        <dbReference type="HAMAP-Rule" id="MF_00208"/>
    </source>
</evidence>
<dbReference type="Pfam" id="PF08245">
    <property type="entry name" value="Mur_ligase_M"/>
    <property type="match status" value="1"/>
</dbReference>
<comment type="caution">
    <text evidence="7">Lacks conserved residue(s) required for the propagation of feature annotation.</text>
</comment>
<sequence length="489" mass="51053">MHLHHIAGSLDLPDGAEGLDIAGITSDSRAVKPGYLFAALKGEKVDGAAFAGKAVAAGASAVLVGREAVSRLRAELPSGTVVLADEEPRRALALMAAKFYARQPKVMVAVTGTSGKTSVAHFVRQIFQAAGHSAASLGTIGTVTADGQIYGGLTTPDPVALHAELARLTDDGITHAALEASSHGLDQHRLDGVRLDVAGFTNLGRDHMDYHPTIEDYLQAKLRLFRDLLPEGGSVVYDPGEKYTDRIAKIAEERGLRVFTVGQTGKGLRLAGLNPNGASQILRIETERGDYSVSLPLIGHFQVSNALVAAGLAIMAGVNTGTALRALESLKGAPGRLEFAGRKKNGGLVVIDYAHKPDAIDNALAALRPFADGKLSVIVGAGGDRDPGKRPLMGEAAARRADLVIVTDDNPRSEDPALIRKAVLAGAPDAIEIADRAEAIREGIRRLGPGDILCVAGKGHETGQIVKDTILPFSDHMAVAEALAGEGNQ</sequence>
<feature type="binding site" evidence="7">
    <location>
        <begin position="112"/>
        <end position="118"/>
    </location>
    <ligand>
        <name>ATP</name>
        <dbReference type="ChEBI" id="CHEBI:30616"/>
    </ligand>
</feature>
<evidence type="ECO:0000256" key="1">
    <source>
        <dbReference type="ARBA" id="ARBA00005898"/>
    </source>
</evidence>
<comment type="function">
    <text evidence="7">Catalyzes the addition of meso-diaminopimelic acid to the nucleotide precursor UDP-N-acetylmuramoyl-L-alanyl-D-glutamate (UMAG) in the biosynthesis of bacterial cell-wall peptidoglycan.</text>
</comment>
<feature type="binding site" evidence="7">
    <location>
        <begin position="154"/>
        <end position="155"/>
    </location>
    <ligand>
        <name>UDP-N-acetyl-alpha-D-muramoyl-L-alanyl-D-glutamate</name>
        <dbReference type="ChEBI" id="CHEBI:83900"/>
    </ligand>
</feature>
<dbReference type="HAMAP" id="MF_00208">
    <property type="entry name" value="MurE"/>
    <property type="match status" value="1"/>
</dbReference>
<feature type="binding site" evidence="7">
    <location>
        <position position="461"/>
    </location>
    <ligand>
        <name>meso-2,6-diaminopimelate</name>
        <dbReference type="ChEBI" id="CHEBI:57791"/>
    </ligand>
</feature>
<evidence type="ECO:0000259" key="10">
    <source>
        <dbReference type="Pfam" id="PF02875"/>
    </source>
</evidence>
<comment type="caution">
    <text evidence="12">The sequence shown here is derived from an EMBL/GenBank/DDBJ whole genome shotgun (WGS) entry which is preliminary data.</text>
</comment>
<dbReference type="Gene3D" id="3.40.1390.10">
    <property type="entry name" value="MurE/MurF, N-terminal domain"/>
    <property type="match status" value="1"/>
</dbReference>
<dbReference type="InterPro" id="IPR035911">
    <property type="entry name" value="MurE/MurF_N"/>
</dbReference>
<comment type="pathway">
    <text evidence="7 8">Cell wall biogenesis; peptidoglycan biosynthesis.</text>
</comment>
<evidence type="ECO:0000313" key="13">
    <source>
        <dbReference type="Proteomes" id="UP000320593"/>
    </source>
</evidence>
<feature type="binding site" evidence="7">
    <location>
        <begin position="409"/>
        <end position="412"/>
    </location>
    <ligand>
        <name>meso-2,6-diaminopimelate</name>
        <dbReference type="ChEBI" id="CHEBI:57791"/>
    </ligand>
</feature>
<dbReference type="Proteomes" id="UP000320593">
    <property type="component" value="Unassembled WGS sequence"/>
</dbReference>
<dbReference type="GO" id="GO:0071555">
    <property type="term" value="P:cell wall organization"/>
    <property type="evidence" value="ECO:0007669"/>
    <property type="project" value="UniProtKB-KW"/>
</dbReference>
<dbReference type="SUPFAM" id="SSF63418">
    <property type="entry name" value="MurE/MurF N-terminal domain"/>
    <property type="match status" value="1"/>
</dbReference>
<keyword evidence="2 7" id="KW-0132">Cell division</keyword>
<dbReference type="PANTHER" id="PTHR23135:SF4">
    <property type="entry name" value="UDP-N-ACETYLMURAMOYL-L-ALANYL-D-GLUTAMATE--2,6-DIAMINOPIMELATE LIGASE MURE HOMOLOG, CHLOROPLASTIC"/>
    <property type="match status" value="1"/>
</dbReference>
<feature type="binding site" evidence="7">
    <location>
        <position position="181"/>
    </location>
    <ligand>
        <name>UDP-N-acetyl-alpha-D-muramoyl-L-alanyl-D-glutamate</name>
        <dbReference type="ChEBI" id="CHEBI:83900"/>
    </ligand>
</feature>
<comment type="catalytic activity">
    <reaction evidence="7">
        <text>UDP-N-acetyl-alpha-D-muramoyl-L-alanyl-D-glutamate + meso-2,6-diaminopimelate + ATP = UDP-N-acetyl-alpha-D-muramoyl-L-alanyl-gamma-D-glutamyl-meso-2,6-diaminopimelate + ADP + phosphate + H(+)</text>
        <dbReference type="Rhea" id="RHEA:23676"/>
        <dbReference type="ChEBI" id="CHEBI:15378"/>
        <dbReference type="ChEBI" id="CHEBI:30616"/>
        <dbReference type="ChEBI" id="CHEBI:43474"/>
        <dbReference type="ChEBI" id="CHEBI:57791"/>
        <dbReference type="ChEBI" id="CHEBI:83900"/>
        <dbReference type="ChEBI" id="CHEBI:83905"/>
        <dbReference type="ChEBI" id="CHEBI:456216"/>
        <dbReference type="EC" id="6.3.2.13"/>
    </reaction>
</comment>
<evidence type="ECO:0000313" key="12">
    <source>
        <dbReference type="EMBL" id="TWI90195.1"/>
    </source>
</evidence>
<keyword evidence="7" id="KW-0460">Magnesium</keyword>
<keyword evidence="6 7" id="KW-0961">Cell wall biogenesis/degradation</keyword>
<evidence type="ECO:0000256" key="6">
    <source>
        <dbReference type="ARBA" id="ARBA00023316"/>
    </source>
</evidence>
<keyword evidence="7" id="KW-0963">Cytoplasm</keyword>
<evidence type="ECO:0000256" key="3">
    <source>
        <dbReference type="ARBA" id="ARBA00022960"/>
    </source>
</evidence>
<evidence type="ECO:0000259" key="11">
    <source>
        <dbReference type="Pfam" id="PF08245"/>
    </source>
</evidence>
<feature type="domain" description="Mur ligase C-terminal" evidence="10">
    <location>
        <begin position="335"/>
        <end position="459"/>
    </location>
</feature>
<feature type="binding site" evidence="7">
    <location>
        <position position="187"/>
    </location>
    <ligand>
        <name>UDP-N-acetyl-alpha-D-muramoyl-L-alanyl-D-glutamate</name>
        <dbReference type="ChEBI" id="CHEBI:83900"/>
    </ligand>
</feature>
<protein>
    <recommendedName>
        <fullName evidence="7">UDP-N-acetylmuramoyl-L-alanyl-D-glutamate--2,6-diaminopimelate ligase</fullName>
        <ecNumber evidence="7">6.3.2.13</ecNumber>
    </recommendedName>
    <alternativeName>
        <fullName evidence="7">Meso-A2pm-adding enzyme</fullName>
    </alternativeName>
    <alternativeName>
        <fullName evidence="7">Meso-diaminopimelate-adding enzyme</fullName>
    </alternativeName>
    <alternativeName>
        <fullName evidence="7">UDP-MurNAc-L-Ala-D-Glu:meso-diaminopimelate ligase</fullName>
    </alternativeName>
    <alternativeName>
        <fullName evidence="7">UDP-MurNAc-tripeptide synthetase</fullName>
    </alternativeName>
    <alternativeName>
        <fullName evidence="7">UDP-N-acetylmuramyl-tripeptide synthetase</fullName>
    </alternativeName>
</protein>
<dbReference type="Pfam" id="PF01225">
    <property type="entry name" value="Mur_ligase"/>
    <property type="match status" value="1"/>
</dbReference>
<dbReference type="GO" id="GO:0005524">
    <property type="term" value="F:ATP binding"/>
    <property type="evidence" value="ECO:0007669"/>
    <property type="project" value="UniProtKB-UniRule"/>
</dbReference>
<evidence type="ECO:0000256" key="2">
    <source>
        <dbReference type="ARBA" id="ARBA00022618"/>
    </source>
</evidence>
<comment type="similarity">
    <text evidence="1 7">Belongs to the MurCDEF family. MurE subfamily.</text>
</comment>
<proteinExistence type="inferred from homology"/>
<dbReference type="AlphaFoldDB" id="A0A562T9G0"/>
<dbReference type="InterPro" id="IPR036615">
    <property type="entry name" value="Mur_ligase_C_dom_sf"/>
</dbReference>